<comment type="caution">
    <text evidence="2">The sequence shown here is derived from an EMBL/GenBank/DDBJ whole genome shotgun (WGS) entry which is preliminary data.</text>
</comment>
<evidence type="ECO:0000256" key="1">
    <source>
        <dbReference type="SAM" id="SignalP"/>
    </source>
</evidence>
<protein>
    <recommendedName>
        <fullName evidence="4">Secreted protein</fullName>
    </recommendedName>
</protein>
<sequence length="83" mass="9169">MGGLSLCPSSHCGFLIEQLWLSILTGWVGGTPHDRQGHCQTSTHARSIPRNGSTSLPFVLFFPCFEAFHLSFLHSNVDELQGR</sequence>
<feature type="chain" id="PRO_5045044661" description="Secreted protein" evidence="1">
    <location>
        <begin position="31"/>
        <end position="83"/>
    </location>
</feature>
<evidence type="ECO:0000313" key="2">
    <source>
        <dbReference type="EMBL" id="KAL0471873.1"/>
    </source>
</evidence>
<reference evidence="2 3" key="1">
    <citation type="submission" date="2023-09" db="EMBL/GenBank/DDBJ databases">
        <title>Multi-omics analysis of a traditional fermented food reveals byproduct-associated fungal strains for waste-to-food upcycling.</title>
        <authorList>
            <consortium name="Lawrence Berkeley National Laboratory"/>
            <person name="Rekdal V.M."/>
            <person name="Villalobos-Escobedo J.M."/>
            <person name="Rodriguez-Valeron N."/>
            <person name="Garcia M.O."/>
            <person name="Vasquez D.P."/>
            <person name="Damayanti I."/>
            <person name="Sorensen P.M."/>
            <person name="Baidoo E.E."/>
            <person name="De Carvalho A.C."/>
            <person name="Riley R."/>
            <person name="Lipzen A."/>
            <person name="He G."/>
            <person name="Yan M."/>
            <person name="Haridas S."/>
            <person name="Daum C."/>
            <person name="Yoshinaga Y."/>
            <person name="Ng V."/>
            <person name="Grigoriev I.V."/>
            <person name="Munk R."/>
            <person name="Nuraida L."/>
            <person name="Wijaya C.H."/>
            <person name="Morales P.-C."/>
            <person name="Keasling J.D."/>
        </authorList>
    </citation>
    <scope>NUCLEOTIDE SEQUENCE [LARGE SCALE GENOMIC DNA]</scope>
    <source>
        <strain evidence="2 3">FGSC 2613</strain>
    </source>
</reference>
<keyword evidence="3" id="KW-1185">Reference proteome</keyword>
<evidence type="ECO:0000313" key="3">
    <source>
        <dbReference type="Proteomes" id="UP001451303"/>
    </source>
</evidence>
<proteinExistence type="predicted"/>
<gene>
    <name evidence="2" type="ORF">QR685DRAFT_520337</name>
</gene>
<accession>A0ABR3DJ25</accession>
<dbReference type="EMBL" id="JAVLET010000003">
    <property type="protein sequence ID" value="KAL0471873.1"/>
    <property type="molecule type" value="Genomic_DNA"/>
</dbReference>
<feature type="signal peptide" evidence="1">
    <location>
        <begin position="1"/>
        <end position="30"/>
    </location>
</feature>
<name>A0ABR3DJ25_NEUIN</name>
<keyword evidence="1" id="KW-0732">Signal</keyword>
<dbReference type="Proteomes" id="UP001451303">
    <property type="component" value="Unassembled WGS sequence"/>
</dbReference>
<organism evidence="2 3">
    <name type="scientific">Neurospora intermedia</name>
    <dbReference type="NCBI Taxonomy" id="5142"/>
    <lineage>
        <taxon>Eukaryota</taxon>
        <taxon>Fungi</taxon>
        <taxon>Dikarya</taxon>
        <taxon>Ascomycota</taxon>
        <taxon>Pezizomycotina</taxon>
        <taxon>Sordariomycetes</taxon>
        <taxon>Sordariomycetidae</taxon>
        <taxon>Sordariales</taxon>
        <taxon>Sordariaceae</taxon>
        <taxon>Neurospora</taxon>
    </lineage>
</organism>
<evidence type="ECO:0008006" key="4">
    <source>
        <dbReference type="Google" id="ProtNLM"/>
    </source>
</evidence>